<dbReference type="GeneID" id="14650493"/>
<dbReference type="AlphaFoldDB" id="M1XYR1"/>
<dbReference type="STRING" id="268739.Nmlp_1051"/>
<evidence type="ECO:0000313" key="2">
    <source>
        <dbReference type="Proteomes" id="UP000011867"/>
    </source>
</evidence>
<evidence type="ECO:0000313" key="1">
    <source>
        <dbReference type="EMBL" id="CCQ35263.1"/>
    </source>
</evidence>
<gene>
    <name evidence="1" type="ordered locus">Nmlp_1051</name>
</gene>
<dbReference type="KEGG" id="nmo:Nmlp_1051"/>
<dbReference type="eggNOG" id="arCOG04669">
    <property type="taxonomic scope" value="Archaea"/>
</dbReference>
<dbReference type="OrthoDB" id="304527at2157"/>
<dbReference type="EMBL" id="HF582854">
    <property type="protein sequence ID" value="CCQ35263.1"/>
    <property type="molecule type" value="Genomic_DNA"/>
</dbReference>
<sequence>MDLDRFAADTPDDDAPGAGRVCVVATQPATFERCRDGFYPAPRSYDRTRADFEYLAFYRTAPVSAITHYARVRDRTEQVRGDPGPMAADDWAALIDPFSEERVVVVFGFDSLVPLDAPVDNDGHGVRGAWYCTVEDLRRSGTLSALSERAETS</sequence>
<accession>M1XYR1</accession>
<proteinExistence type="predicted"/>
<organism evidence="1 2">
    <name type="scientific">Natronomonas moolapensis (strain DSM 18674 / CECT 7526 / JCM 14361 / 8.8.11)</name>
    <dbReference type="NCBI Taxonomy" id="268739"/>
    <lineage>
        <taxon>Archaea</taxon>
        <taxon>Methanobacteriati</taxon>
        <taxon>Methanobacteriota</taxon>
        <taxon>Stenosarchaea group</taxon>
        <taxon>Halobacteria</taxon>
        <taxon>Halobacteriales</taxon>
        <taxon>Natronomonadaceae</taxon>
        <taxon>Natronomonas</taxon>
    </lineage>
</organism>
<protein>
    <submittedName>
        <fullName evidence="1">Uncharacterized protein</fullName>
    </submittedName>
</protein>
<dbReference type="Proteomes" id="UP000011867">
    <property type="component" value="Chromosome"/>
</dbReference>
<reference evidence="1 2" key="1">
    <citation type="journal article" date="2013" name="Genome Announc.">
        <title>Genome of the haloarchaeon Natronomonas moolapensis, a neutrophilic member of a previously haloalkaliphilic genus.</title>
        <authorList>
            <person name="Dyall-Smith M.L."/>
            <person name="Pfeiffer F."/>
            <person name="Oberwinkler T."/>
            <person name="Klee K."/>
            <person name="Rampp M."/>
            <person name="Palm P."/>
            <person name="Gross K."/>
            <person name="Schuster S.C."/>
            <person name="Oesterhelt D."/>
        </authorList>
    </citation>
    <scope>NUCLEOTIDE SEQUENCE [LARGE SCALE GENOMIC DNA]</scope>
    <source>
        <strain evidence="2">DSM 18674 / JCM 14361 / 8.8.11</strain>
    </source>
</reference>
<dbReference type="HOGENOM" id="CLU_117032_0_0_2"/>
<keyword evidence="2" id="KW-1185">Reference proteome</keyword>
<dbReference type="RefSeq" id="WP_015408113.1">
    <property type="nucleotide sequence ID" value="NC_020388.1"/>
</dbReference>
<name>M1XYR1_NATM8</name>